<dbReference type="EMBL" id="QEQD01000005">
    <property type="protein sequence ID" value="RDF04070.1"/>
    <property type="molecule type" value="Genomic_DNA"/>
</dbReference>
<protein>
    <submittedName>
        <fullName evidence="1">Uncharacterized protein</fullName>
    </submittedName>
</protein>
<evidence type="ECO:0000313" key="2">
    <source>
        <dbReference type="Proteomes" id="UP000253999"/>
    </source>
</evidence>
<gene>
    <name evidence="1" type="ORF">DPV98_06010</name>
</gene>
<sequence>MERKTGKNRKQELDEQPISNNQLFAKLCEVKKLLITPKVEKGLWTIQDIADYMGFSYGYVFKNIISAPRFPVPIDIKSQTKKDPKKLFVSEEVKAFFARHKRKKRT</sequence>
<proteinExistence type="predicted"/>
<dbReference type="RefSeq" id="WP_111313045.1">
    <property type="nucleotide sequence ID" value="NZ_JAPWBQ010000001.1"/>
</dbReference>
<dbReference type="Proteomes" id="UP000253999">
    <property type="component" value="Unassembled WGS sequence"/>
</dbReference>
<name>A0A369ZHM9_HAEPH</name>
<comment type="caution">
    <text evidence="1">The sequence shown here is derived from an EMBL/GenBank/DDBJ whole genome shotgun (WGS) entry which is preliminary data.</text>
</comment>
<organism evidence="1 2">
    <name type="scientific">Haemophilus parahaemolyticus</name>
    <dbReference type="NCBI Taxonomy" id="735"/>
    <lineage>
        <taxon>Bacteria</taxon>
        <taxon>Pseudomonadati</taxon>
        <taxon>Pseudomonadota</taxon>
        <taxon>Gammaproteobacteria</taxon>
        <taxon>Pasteurellales</taxon>
        <taxon>Pasteurellaceae</taxon>
        <taxon>Haemophilus</taxon>
    </lineage>
</organism>
<evidence type="ECO:0000313" key="1">
    <source>
        <dbReference type="EMBL" id="RDF04070.1"/>
    </source>
</evidence>
<dbReference type="STRING" id="735.B0185_01480"/>
<reference evidence="1 2" key="1">
    <citation type="submission" date="2018-05" db="EMBL/GenBank/DDBJ databases">
        <title>Draft Genome Sequences for a Diverse set of 7 Haemophilus Species.</title>
        <authorList>
            <person name="Nichols M."/>
            <person name="Topaz N."/>
            <person name="Wang X."/>
            <person name="Wang X."/>
            <person name="Boxrud D."/>
        </authorList>
    </citation>
    <scope>NUCLEOTIDE SEQUENCE [LARGE SCALE GENOMIC DNA]</scope>
    <source>
        <strain evidence="1 2">C2010039593</strain>
    </source>
</reference>
<dbReference type="AlphaFoldDB" id="A0A369ZHM9"/>
<accession>A0A369ZHM9</accession>